<evidence type="ECO:0000256" key="3">
    <source>
        <dbReference type="ARBA" id="ARBA00022989"/>
    </source>
</evidence>
<dbReference type="InterPro" id="IPR018819">
    <property type="entry name" value="Nur1/Mug154"/>
</dbReference>
<dbReference type="GO" id="GO:0043007">
    <property type="term" value="P:maintenance of rDNA"/>
    <property type="evidence" value="ECO:0007669"/>
    <property type="project" value="TreeGrafter"/>
</dbReference>
<dbReference type="EMBL" id="JANBOH010000162">
    <property type="protein sequence ID" value="KAJ1644475.1"/>
    <property type="molecule type" value="Genomic_DNA"/>
</dbReference>
<keyword evidence="2 6" id="KW-0812">Transmembrane</keyword>
<feature type="transmembrane region" description="Helical" evidence="6">
    <location>
        <begin position="41"/>
        <end position="60"/>
    </location>
</feature>
<reference evidence="7" key="1">
    <citation type="submission" date="2022-07" db="EMBL/GenBank/DDBJ databases">
        <title>Phylogenomic reconstructions and comparative analyses of Kickxellomycotina fungi.</title>
        <authorList>
            <person name="Reynolds N.K."/>
            <person name="Stajich J.E."/>
            <person name="Barry K."/>
            <person name="Grigoriev I.V."/>
            <person name="Crous P."/>
            <person name="Smith M.E."/>
        </authorList>
    </citation>
    <scope>NUCLEOTIDE SEQUENCE</scope>
    <source>
        <strain evidence="7">NBRC 105413</strain>
    </source>
</reference>
<evidence type="ECO:0000256" key="4">
    <source>
        <dbReference type="ARBA" id="ARBA00023136"/>
    </source>
</evidence>
<feature type="region of interest" description="Disordered" evidence="5">
    <location>
        <begin position="334"/>
        <end position="367"/>
    </location>
</feature>
<protein>
    <recommendedName>
        <fullName evidence="9">Nuclear rim protein 1</fullName>
    </recommendedName>
</protein>
<dbReference type="Pfam" id="PF10332">
    <property type="entry name" value="DUF2418"/>
    <property type="match status" value="1"/>
</dbReference>
<comment type="subcellular location">
    <subcellularLocation>
        <location evidence="1">Endomembrane system</location>
        <topology evidence="1">Multi-pass membrane protein</topology>
    </subcellularLocation>
</comment>
<dbReference type="Proteomes" id="UP001145021">
    <property type="component" value="Unassembled WGS sequence"/>
</dbReference>
<dbReference type="PANTHER" id="PTHR28293">
    <property type="entry name" value="NUCLEAR RIM PROTEIN 1"/>
    <property type="match status" value="1"/>
</dbReference>
<dbReference type="PANTHER" id="PTHR28293:SF1">
    <property type="entry name" value="NUCLEAR RIM PROTEIN 1"/>
    <property type="match status" value="1"/>
</dbReference>
<dbReference type="AlphaFoldDB" id="A0A9W7XKA1"/>
<keyword evidence="4 6" id="KW-0472">Membrane</keyword>
<evidence type="ECO:0000256" key="6">
    <source>
        <dbReference type="SAM" id="Phobius"/>
    </source>
</evidence>
<evidence type="ECO:0000256" key="1">
    <source>
        <dbReference type="ARBA" id="ARBA00004127"/>
    </source>
</evidence>
<comment type="caution">
    <text evidence="7">The sequence shown here is derived from an EMBL/GenBank/DDBJ whole genome shotgun (WGS) entry which is preliminary data.</text>
</comment>
<name>A0A9W7XKA1_9FUNG</name>
<sequence length="434" mass="50683">MAVVRRRRTGLWESIREAPRDWLMHLVEDYELVDWNRASEATSWPIALFLNALYVLTTMMRQLSMRSNNMDAIITNERTYRAPKVVGGGASRWDDRGRKSTWSGILLFIQFALFMVSVANAWRYSSTRRIYQMRMKDEDTSLLTSNCRRVSVGTRRPGWAKRWWGWGFWMLWKWVAGIDDQIQGEIWELALWMPSTFNRNLFCWYSPVQLLILSFMNGTNWFYIIPLAAAVACQCTYLVFAYTTMVKDKQILFGEVYNEYNQKFVNPRVFAAKRDAATSTMEDWSYARRSGEHIGMMPVDRGSRYLSSRRSNVSVGSEYYDSLGYLPSDMHFERPVHRRSARSSRSSTRTRDSGTSTVPDPFVSRKAGFGSGRVKGILKDPKRTSSDYVDAEDNFGWNYQQQQNIDPSASFNIRDRSRRHQKLDFESTRLQPPY</sequence>
<evidence type="ECO:0000313" key="8">
    <source>
        <dbReference type="Proteomes" id="UP001145021"/>
    </source>
</evidence>
<proteinExistence type="predicted"/>
<evidence type="ECO:0000313" key="7">
    <source>
        <dbReference type="EMBL" id="KAJ1644475.1"/>
    </source>
</evidence>
<gene>
    <name evidence="7" type="ORF">LPJ64_003841</name>
</gene>
<feature type="transmembrane region" description="Helical" evidence="6">
    <location>
        <begin position="221"/>
        <end position="242"/>
    </location>
</feature>
<evidence type="ECO:0000256" key="2">
    <source>
        <dbReference type="ARBA" id="ARBA00022692"/>
    </source>
</evidence>
<keyword evidence="3 6" id="KW-1133">Transmembrane helix</keyword>
<feature type="region of interest" description="Disordered" evidence="5">
    <location>
        <begin position="406"/>
        <end position="434"/>
    </location>
</feature>
<dbReference type="GO" id="GO:0007096">
    <property type="term" value="P:regulation of exit from mitosis"/>
    <property type="evidence" value="ECO:0007669"/>
    <property type="project" value="TreeGrafter"/>
</dbReference>
<evidence type="ECO:0000256" key="5">
    <source>
        <dbReference type="SAM" id="MobiDB-lite"/>
    </source>
</evidence>
<evidence type="ECO:0008006" key="9">
    <source>
        <dbReference type="Google" id="ProtNLM"/>
    </source>
</evidence>
<organism evidence="7 8">
    <name type="scientific">Coemansia asiatica</name>
    <dbReference type="NCBI Taxonomy" id="1052880"/>
    <lineage>
        <taxon>Eukaryota</taxon>
        <taxon>Fungi</taxon>
        <taxon>Fungi incertae sedis</taxon>
        <taxon>Zoopagomycota</taxon>
        <taxon>Kickxellomycotina</taxon>
        <taxon>Kickxellomycetes</taxon>
        <taxon>Kickxellales</taxon>
        <taxon>Kickxellaceae</taxon>
        <taxon>Coemansia</taxon>
    </lineage>
</organism>
<feature type="transmembrane region" description="Helical" evidence="6">
    <location>
        <begin position="102"/>
        <end position="122"/>
    </location>
</feature>
<keyword evidence="8" id="KW-1185">Reference proteome</keyword>
<dbReference type="GO" id="GO:0012505">
    <property type="term" value="C:endomembrane system"/>
    <property type="evidence" value="ECO:0007669"/>
    <property type="project" value="UniProtKB-SubCell"/>
</dbReference>
<feature type="compositionally biased region" description="Low complexity" evidence="5">
    <location>
        <begin position="343"/>
        <end position="357"/>
    </location>
</feature>
<accession>A0A9W7XKA1</accession>